<accession>A0A4R5KSW8</accession>
<dbReference type="CDD" id="cd06261">
    <property type="entry name" value="TM_PBP2"/>
    <property type="match status" value="1"/>
</dbReference>
<evidence type="ECO:0000256" key="3">
    <source>
        <dbReference type="ARBA" id="ARBA00022475"/>
    </source>
</evidence>
<evidence type="ECO:0000256" key="5">
    <source>
        <dbReference type="ARBA" id="ARBA00022989"/>
    </source>
</evidence>
<feature type="transmembrane region" description="Helical" evidence="7">
    <location>
        <begin position="230"/>
        <end position="248"/>
    </location>
</feature>
<dbReference type="AlphaFoldDB" id="A0A4R5KSW8"/>
<feature type="transmembrane region" description="Helical" evidence="7">
    <location>
        <begin position="186"/>
        <end position="209"/>
    </location>
</feature>
<evidence type="ECO:0000256" key="4">
    <source>
        <dbReference type="ARBA" id="ARBA00022692"/>
    </source>
</evidence>
<protein>
    <submittedName>
        <fullName evidence="9">Sugar ABC transporter permease</fullName>
    </submittedName>
</protein>
<evidence type="ECO:0000256" key="6">
    <source>
        <dbReference type="ARBA" id="ARBA00023136"/>
    </source>
</evidence>
<name>A0A4R5KSW8_9BACL</name>
<dbReference type="GO" id="GO:0055085">
    <property type="term" value="P:transmembrane transport"/>
    <property type="evidence" value="ECO:0007669"/>
    <property type="project" value="InterPro"/>
</dbReference>
<gene>
    <name evidence="9" type="ORF">E1757_11460</name>
</gene>
<keyword evidence="3" id="KW-1003">Cell membrane</keyword>
<proteinExistence type="inferred from homology"/>
<evidence type="ECO:0000256" key="2">
    <source>
        <dbReference type="ARBA" id="ARBA00022448"/>
    </source>
</evidence>
<evidence type="ECO:0000256" key="7">
    <source>
        <dbReference type="RuleBase" id="RU363032"/>
    </source>
</evidence>
<keyword evidence="6 7" id="KW-0472">Membrane</keyword>
<reference evidence="9 10" key="1">
    <citation type="submission" date="2019-03" db="EMBL/GenBank/DDBJ databases">
        <title>This is whole genome sequence of Paenibacillus sp MS74 strain.</title>
        <authorList>
            <person name="Trinh H.N."/>
        </authorList>
    </citation>
    <scope>NUCLEOTIDE SEQUENCE [LARGE SCALE GENOMIC DNA]</scope>
    <source>
        <strain evidence="9 10">MS74</strain>
    </source>
</reference>
<keyword evidence="2 7" id="KW-0813">Transport</keyword>
<dbReference type="GO" id="GO:0005886">
    <property type="term" value="C:plasma membrane"/>
    <property type="evidence" value="ECO:0007669"/>
    <property type="project" value="UniProtKB-SubCell"/>
</dbReference>
<dbReference type="EMBL" id="SMRT01000004">
    <property type="protein sequence ID" value="TDF98115.1"/>
    <property type="molecule type" value="Genomic_DNA"/>
</dbReference>
<dbReference type="PANTHER" id="PTHR43227">
    <property type="entry name" value="BLL4140 PROTEIN"/>
    <property type="match status" value="1"/>
</dbReference>
<dbReference type="Proteomes" id="UP000295636">
    <property type="component" value="Unassembled WGS sequence"/>
</dbReference>
<organism evidence="9 10">
    <name type="scientific">Paenibacillus piri</name>
    <dbReference type="NCBI Taxonomy" id="2547395"/>
    <lineage>
        <taxon>Bacteria</taxon>
        <taxon>Bacillati</taxon>
        <taxon>Bacillota</taxon>
        <taxon>Bacilli</taxon>
        <taxon>Bacillales</taxon>
        <taxon>Paenibacillaceae</taxon>
        <taxon>Paenibacillus</taxon>
    </lineage>
</organism>
<comment type="similarity">
    <text evidence="7">Belongs to the binding-protein-dependent transport system permease family.</text>
</comment>
<feature type="transmembrane region" description="Helical" evidence="7">
    <location>
        <begin position="290"/>
        <end position="315"/>
    </location>
</feature>
<evidence type="ECO:0000313" key="9">
    <source>
        <dbReference type="EMBL" id="TDF98115.1"/>
    </source>
</evidence>
<keyword evidence="4 7" id="KW-0812">Transmembrane</keyword>
<dbReference type="Pfam" id="PF00528">
    <property type="entry name" value="BPD_transp_1"/>
    <property type="match status" value="1"/>
</dbReference>
<feature type="transmembrane region" description="Helical" evidence="7">
    <location>
        <begin position="142"/>
        <end position="166"/>
    </location>
</feature>
<dbReference type="SUPFAM" id="SSF161098">
    <property type="entry name" value="MetI-like"/>
    <property type="match status" value="1"/>
</dbReference>
<dbReference type="OrthoDB" id="9785836at2"/>
<keyword evidence="5 7" id="KW-1133">Transmembrane helix</keyword>
<evidence type="ECO:0000313" key="10">
    <source>
        <dbReference type="Proteomes" id="UP000295636"/>
    </source>
</evidence>
<dbReference type="PANTHER" id="PTHR43227:SF11">
    <property type="entry name" value="BLL4140 PROTEIN"/>
    <property type="match status" value="1"/>
</dbReference>
<dbReference type="InterPro" id="IPR035906">
    <property type="entry name" value="MetI-like_sf"/>
</dbReference>
<feature type="domain" description="ABC transmembrane type-1" evidence="8">
    <location>
        <begin position="96"/>
        <end position="311"/>
    </location>
</feature>
<feature type="transmembrane region" description="Helical" evidence="7">
    <location>
        <begin position="100"/>
        <end position="121"/>
    </location>
</feature>
<comment type="caution">
    <text evidence="9">The sequence shown here is derived from an EMBL/GenBank/DDBJ whole genome shotgun (WGS) entry which is preliminary data.</text>
</comment>
<dbReference type="InterPro" id="IPR050809">
    <property type="entry name" value="UgpAE/MalFG_permease"/>
</dbReference>
<dbReference type="PROSITE" id="PS50928">
    <property type="entry name" value="ABC_TM1"/>
    <property type="match status" value="1"/>
</dbReference>
<comment type="subcellular location">
    <subcellularLocation>
        <location evidence="1 7">Cell membrane</location>
        <topology evidence="1 7">Multi-pass membrane protein</topology>
    </subcellularLocation>
</comment>
<evidence type="ECO:0000259" key="8">
    <source>
        <dbReference type="PROSITE" id="PS50928"/>
    </source>
</evidence>
<keyword evidence="10" id="KW-1185">Reference proteome</keyword>
<dbReference type="Gene3D" id="1.10.3720.10">
    <property type="entry name" value="MetI-like"/>
    <property type="match status" value="1"/>
</dbReference>
<evidence type="ECO:0000256" key="1">
    <source>
        <dbReference type="ARBA" id="ARBA00004651"/>
    </source>
</evidence>
<dbReference type="RefSeq" id="WP_133227899.1">
    <property type="nucleotide sequence ID" value="NZ_SMRT01000004.1"/>
</dbReference>
<feature type="transmembrane region" description="Helical" evidence="7">
    <location>
        <begin position="35"/>
        <end position="53"/>
    </location>
</feature>
<dbReference type="InterPro" id="IPR000515">
    <property type="entry name" value="MetI-like"/>
</dbReference>
<sequence>MAEPYPQPAGRTDVPAANRSSGFGSVYKRYMKHKYLFLLLIPALIWYGVFYYGPLYGIQLAFKEFRIMDGITGSPWVGFTHFERMFSATNDFGTIMKNTVIISFYHIIFGFPAPIALALLFNELRSKAFKRITQSISYLPHFLSWVVLSGLVMTMLSPSTGIVNYILQLLGFEPIYFLGDPAYFRFTLIVTGIWKEIGWGTIIYLAALASIDPHLYEAAHVDGANRWKQLLHITLPGLLPVIAVMFILRVGHLLDGGFDQVFNLYNAGVYEVGDIIDTYVFRVGITKMQYSFTTAVGLFKNAVGFAMLLLTNYLVKKAGQEGLF</sequence>